<comment type="caution">
    <text evidence="1">The sequence shown here is derived from an EMBL/GenBank/DDBJ whole genome shotgun (WGS) entry which is preliminary data.</text>
</comment>
<accession>A0ABS3T0I9</accession>
<reference evidence="1 2" key="1">
    <citation type="submission" date="2021-03" db="EMBL/GenBank/DDBJ databases">
        <title>Winogradskyella sp. nov., isolated from costal sediment.</title>
        <authorList>
            <person name="Gao C."/>
        </authorList>
    </citation>
    <scope>NUCLEOTIDE SEQUENCE [LARGE SCALE GENOMIC DNA]</scope>
    <source>
        <strain evidence="1 2">DF17</strain>
    </source>
</reference>
<sequence>MRIFIGVAILVLVSCSGKQPASIGDTPFQIKMNADFKDASKSPLKSKDLKSFKGLDFFPFDDTYVVNAQLERTPNSEWFNMRTTTDRLSKERIFGVLSFQLKGKSYALNIYQGEENMTTEGLEDYLFLPFLDDTNGESTYGGGRYIDLRIPKGEKMEIDFNKAYNPYCVYNEKFSCPIVPRSNYLDLKVEAGVKMFVKE</sequence>
<dbReference type="PANTHER" id="PTHR41913">
    <property type="entry name" value="DUF1684 DOMAIN-CONTAINING PROTEIN"/>
    <property type="match status" value="1"/>
</dbReference>
<dbReference type="RefSeq" id="WP_208153201.1">
    <property type="nucleotide sequence ID" value="NZ_JAGEVF010000003.1"/>
</dbReference>
<keyword evidence="2" id="KW-1185">Reference proteome</keyword>
<dbReference type="PANTHER" id="PTHR41913:SF1">
    <property type="entry name" value="DUF1684 DOMAIN-CONTAINING PROTEIN"/>
    <property type="match status" value="1"/>
</dbReference>
<protein>
    <submittedName>
        <fullName evidence="1">DUF1684 domain-containing protein</fullName>
    </submittedName>
</protein>
<dbReference type="InterPro" id="IPR012467">
    <property type="entry name" value="DUF1684"/>
</dbReference>
<dbReference type="Pfam" id="PF07920">
    <property type="entry name" value="DUF1684"/>
    <property type="match status" value="1"/>
</dbReference>
<proteinExistence type="predicted"/>
<dbReference type="Proteomes" id="UP000676776">
    <property type="component" value="Unassembled WGS sequence"/>
</dbReference>
<organism evidence="1 2">
    <name type="scientific">Winogradskyella pelagia</name>
    <dbReference type="NCBI Taxonomy" id="2819984"/>
    <lineage>
        <taxon>Bacteria</taxon>
        <taxon>Pseudomonadati</taxon>
        <taxon>Bacteroidota</taxon>
        <taxon>Flavobacteriia</taxon>
        <taxon>Flavobacteriales</taxon>
        <taxon>Flavobacteriaceae</taxon>
        <taxon>Winogradskyella</taxon>
    </lineage>
</organism>
<evidence type="ECO:0000313" key="1">
    <source>
        <dbReference type="EMBL" id="MBO3116253.1"/>
    </source>
</evidence>
<name>A0ABS3T0I9_9FLAO</name>
<dbReference type="EMBL" id="JAGEVF010000003">
    <property type="protein sequence ID" value="MBO3116253.1"/>
    <property type="molecule type" value="Genomic_DNA"/>
</dbReference>
<gene>
    <name evidence="1" type="ORF">J4050_05805</name>
</gene>
<dbReference type="PROSITE" id="PS51257">
    <property type="entry name" value="PROKAR_LIPOPROTEIN"/>
    <property type="match status" value="1"/>
</dbReference>
<evidence type="ECO:0000313" key="2">
    <source>
        <dbReference type="Proteomes" id="UP000676776"/>
    </source>
</evidence>